<feature type="transmembrane region" description="Helical" evidence="6">
    <location>
        <begin position="203"/>
        <end position="225"/>
    </location>
</feature>
<dbReference type="Pfam" id="PF07690">
    <property type="entry name" value="MFS_1"/>
    <property type="match status" value="1"/>
</dbReference>
<accession>A0ABR1K1E7</accession>
<evidence type="ECO:0000256" key="2">
    <source>
        <dbReference type="ARBA" id="ARBA00022448"/>
    </source>
</evidence>
<organism evidence="8 9">
    <name type="scientific">Marasmiellus scandens</name>
    <dbReference type="NCBI Taxonomy" id="2682957"/>
    <lineage>
        <taxon>Eukaryota</taxon>
        <taxon>Fungi</taxon>
        <taxon>Dikarya</taxon>
        <taxon>Basidiomycota</taxon>
        <taxon>Agaricomycotina</taxon>
        <taxon>Agaricomycetes</taxon>
        <taxon>Agaricomycetidae</taxon>
        <taxon>Agaricales</taxon>
        <taxon>Marasmiineae</taxon>
        <taxon>Omphalotaceae</taxon>
        <taxon>Marasmiellus</taxon>
    </lineage>
</organism>
<feature type="domain" description="Major facilitator superfamily (MFS) profile" evidence="7">
    <location>
        <begin position="1"/>
        <end position="366"/>
    </location>
</feature>
<dbReference type="EMBL" id="JBANRG010000002">
    <property type="protein sequence ID" value="KAK7470835.1"/>
    <property type="molecule type" value="Genomic_DNA"/>
</dbReference>
<feature type="transmembrane region" description="Helical" evidence="6">
    <location>
        <begin position="237"/>
        <end position="260"/>
    </location>
</feature>
<sequence>MANILYGLGAGIGGPFGGWINDNFGWKAAFYLQAPVLLFSFALVSWKVNIELPFEVQNQTLRDKLRRIDFLGSLTLVGTVGCLLLGFSLKTTEEVPWSHPRIYGLLIASLLFGATFLIIEKSWAPYPVMPLRLITQRTPLAVSMSNLFGSMAAFSMLYNIPLYFSAVRLYSATDSGAHLLPHSVAISVGSVFAGWVMRRTGKLYNLTIASSLLANIASLLVIFWNDNTSTLHLWVDIVPQGFGMAGLITTTLIAMIAGVLKQDMAVATGITYLFRTTGQVLGVALSGAILQGVLLQKLRSRIEGPGSAQLIEKIRHSTEIIPHLNPEQRTAAIDSYADALRVVFICQAAWNFLSLLWCFFIQENPLPGGEENSQQNDDTPHSEETA</sequence>
<evidence type="ECO:0000256" key="1">
    <source>
        <dbReference type="ARBA" id="ARBA00004127"/>
    </source>
</evidence>
<keyword evidence="5 6" id="KW-0472">Membrane</keyword>
<dbReference type="InterPro" id="IPR020846">
    <property type="entry name" value="MFS_dom"/>
</dbReference>
<gene>
    <name evidence="8" type="ORF">VKT23_002252</name>
</gene>
<comment type="caution">
    <text evidence="8">The sequence shown here is derived from an EMBL/GenBank/DDBJ whole genome shotgun (WGS) entry which is preliminary data.</text>
</comment>
<keyword evidence="4 6" id="KW-1133">Transmembrane helix</keyword>
<feature type="transmembrane region" description="Helical" evidence="6">
    <location>
        <begin position="140"/>
        <end position="159"/>
    </location>
</feature>
<protein>
    <recommendedName>
        <fullName evidence="7">Major facilitator superfamily (MFS) profile domain-containing protein</fullName>
    </recommendedName>
</protein>
<name>A0ABR1K1E7_9AGAR</name>
<dbReference type="Gene3D" id="1.20.1250.20">
    <property type="entry name" value="MFS general substrate transporter like domains"/>
    <property type="match status" value="1"/>
</dbReference>
<feature type="transmembrane region" description="Helical" evidence="6">
    <location>
        <begin position="28"/>
        <end position="49"/>
    </location>
</feature>
<evidence type="ECO:0000256" key="5">
    <source>
        <dbReference type="ARBA" id="ARBA00023136"/>
    </source>
</evidence>
<dbReference type="PANTHER" id="PTHR23501:SF191">
    <property type="entry name" value="VACUOLAR BASIC AMINO ACID TRANSPORTER 4"/>
    <property type="match status" value="1"/>
</dbReference>
<dbReference type="SUPFAM" id="SSF103473">
    <property type="entry name" value="MFS general substrate transporter"/>
    <property type="match status" value="1"/>
</dbReference>
<reference evidence="8 9" key="1">
    <citation type="submission" date="2024-01" db="EMBL/GenBank/DDBJ databases">
        <title>A draft genome for the cacao thread blight pathogen Marasmiellus scandens.</title>
        <authorList>
            <person name="Baruah I.K."/>
            <person name="Leung J."/>
            <person name="Bukari Y."/>
            <person name="Amoako-Attah I."/>
            <person name="Meinhardt L.W."/>
            <person name="Bailey B.A."/>
            <person name="Cohen S.P."/>
        </authorList>
    </citation>
    <scope>NUCLEOTIDE SEQUENCE [LARGE SCALE GENOMIC DNA]</scope>
    <source>
        <strain evidence="8 9">GH-19</strain>
    </source>
</reference>
<evidence type="ECO:0000256" key="4">
    <source>
        <dbReference type="ARBA" id="ARBA00022989"/>
    </source>
</evidence>
<evidence type="ECO:0000313" key="8">
    <source>
        <dbReference type="EMBL" id="KAK7470835.1"/>
    </source>
</evidence>
<dbReference type="InterPro" id="IPR036259">
    <property type="entry name" value="MFS_trans_sf"/>
</dbReference>
<keyword evidence="9" id="KW-1185">Reference proteome</keyword>
<evidence type="ECO:0000256" key="6">
    <source>
        <dbReference type="SAM" id="Phobius"/>
    </source>
</evidence>
<proteinExistence type="predicted"/>
<feature type="transmembrane region" description="Helical" evidence="6">
    <location>
        <begin position="272"/>
        <end position="294"/>
    </location>
</feature>
<feature type="transmembrane region" description="Helical" evidence="6">
    <location>
        <begin position="101"/>
        <end position="119"/>
    </location>
</feature>
<evidence type="ECO:0000313" key="9">
    <source>
        <dbReference type="Proteomes" id="UP001498398"/>
    </source>
</evidence>
<dbReference type="Proteomes" id="UP001498398">
    <property type="component" value="Unassembled WGS sequence"/>
</dbReference>
<dbReference type="PANTHER" id="PTHR23501">
    <property type="entry name" value="MAJOR FACILITATOR SUPERFAMILY"/>
    <property type="match status" value="1"/>
</dbReference>
<feature type="transmembrane region" description="Helical" evidence="6">
    <location>
        <begin position="70"/>
        <end position="89"/>
    </location>
</feature>
<dbReference type="PROSITE" id="PS50850">
    <property type="entry name" value="MFS"/>
    <property type="match status" value="1"/>
</dbReference>
<keyword evidence="2" id="KW-0813">Transport</keyword>
<evidence type="ECO:0000259" key="7">
    <source>
        <dbReference type="PROSITE" id="PS50850"/>
    </source>
</evidence>
<keyword evidence="3 6" id="KW-0812">Transmembrane</keyword>
<feature type="transmembrane region" description="Helical" evidence="6">
    <location>
        <begin position="179"/>
        <end position="196"/>
    </location>
</feature>
<evidence type="ECO:0000256" key="3">
    <source>
        <dbReference type="ARBA" id="ARBA00022692"/>
    </source>
</evidence>
<comment type="subcellular location">
    <subcellularLocation>
        <location evidence="1">Endomembrane system</location>
        <topology evidence="1">Multi-pass membrane protein</topology>
    </subcellularLocation>
</comment>
<dbReference type="InterPro" id="IPR011701">
    <property type="entry name" value="MFS"/>
</dbReference>